<organism evidence="1 2">
    <name type="scientific">Elysia crispata</name>
    <name type="common">lettuce slug</name>
    <dbReference type="NCBI Taxonomy" id="231223"/>
    <lineage>
        <taxon>Eukaryota</taxon>
        <taxon>Metazoa</taxon>
        <taxon>Spiralia</taxon>
        <taxon>Lophotrochozoa</taxon>
        <taxon>Mollusca</taxon>
        <taxon>Gastropoda</taxon>
        <taxon>Heterobranchia</taxon>
        <taxon>Euthyneura</taxon>
        <taxon>Panpulmonata</taxon>
        <taxon>Sacoglossa</taxon>
        <taxon>Placobranchoidea</taxon>
        <taxon>Plakobranchidae</taxon>
        <taxon>Elysia</taxon>
    </lineage>
</organism>
<proteinExistence type="predicted"/>
<dbReference type="AlphaFoldDB" id="A0AAE1DW69"/>
<keyword evidence="2" id="KW-1185">Reference proteome</keyword>
<name>A0AAE1DW69_9GAST</name>
<evidence type="ECO:0000313" key="1">
    <source>
        <dbReference type="EMBL" id="KAK3785296.1"/>
    </source>
</evidence>
<comment type="caution">
    <text evidence="1">The sequence shown here is derived from an EMBL/GenBank/DDBJ whole genome shotgun (WGS) entry which is preliminary data.</text>
</comment>
<gene>
    <name evidence="1" type="ORF">RRG08_050146</name>
</gene>
<dbReference type="Proteomes" id="UP001283361">
    <property type="component" value="Unassembled WGS sequence"/>
</dbReference>
<protein>
    <submittedName>
        <fullName evidence="1">Uncharacterized protein</fullName>
    </submittedName>
</protein>
<accession>A0AAE1DW69</accession>
<dbReference type="EMBL" id="JAWDGP010002141">
    <property type="protein sequence ID" value="KAK3785296.1"/>
    <property type="molecule type" value="Genomic_DNA"/>
</dbReference>
<evidence type="ECO:0000313" key="2">
    <source>
        <dbReference type="Proteomes" id="UP001283361"/>
    </source>
</evidence>
<sequence>MVQRESPPVVHTVEKFTGVAPGAGQDQLCPLVLWSSRYVHLQPQELAGQSRDVQSQGVDTGHKVAEMEIVYKEAILSSKYRTCVTRQQISRVMHAPLSKELDTFESQSYLYFTAKVIRNHRIAASQA</sequence>
<reference evidence="1" key="1">
    <citation type="journal article" date="2023" name="G3 (Bethesda)">
        <title>A reference genome for the long-term kleptoplast-retaining sea slug Elysia crispata morphotype clarki.</title>
        <authorList>
            <person name="Eastman K.E."/>
            <person name="Pendleton A.L."/>
            <person name="Shaikh M.A."/>
            <person name="Suttiyut T."/>
            <person name="Ogas R."/>
            <person name="Tomko P."/>
            <person name="Gavelis G."/>
            <person name="Widhalm J.R."/>
            <person name="Wisecaver J.H."/>
        </authorList>
    </citation>
    <scope>NUCLEOTIDE SEQUENCE</scope>
    <source>
        <strain evidence="1">ECLA1</strain>
    </source>
</reference>